<proteinExistence type="predicted"/>
<dbReference type="InterPro" id="IPR001119">
    <property type="entry name" value="SLH_dom"/>
</dbReference>
<dbReference type="InterPro" id="IPR051465">
    <property type="entry name" value="Cell_Envelope_Struct_Comp"/>
</dbReference>
<feature type="domain" description="SLH" evidence="2">
    <location>
        <begin position="409"/>
        <end position="468"/>
    </location>
</feature>
<evidence type="ECO:0000256" key="1">
    <source>
        <dbReference type="SAM" id="SignalP"/>
    </source>
</evidence>
<feature type="domain" description="SLH" evidence="2">
    <location>
        <begin position="473"/>
        <end position="527"/>
    </location>
</feature>
<comment type="caution">
    <text evidence="3">The sequence shown here is derived from an EMBL/GenBank/DDBJ whole genome shotgun (WGS) entry which is preliminary data.</text>
</comment>
<organism evidence="3 4">
    <name type="scientific">Paenibacillus agaridevorans</name>
    <dbReference type="NCBI Taxonomy" id="171404"/>
    <lineage>
        <taxon>Bacteria</taxon>
        <taxon>Bacillati</taxon>
        <taxon>Bacillota</taxon>
        <taxon>Bacilli</taxon>
        <taxon>Bacillales</taxon>
        <taxon>Paenibacillaceae</taxon>
        <taxon>Paenibacillus</taxon>
    </lineage>
</organism>
<evidence type="ECO:0000313" key="4">
    <source>
        <dbReference type="Proteomes" id="UP000245202"/>
    </source>
</evidence>
<feature type="domain" description="SLH" evidence="2">
    <location>
        <begin position="345"/>
        <end position="408"/>
    </location>
</feature>
<sequence length="527" mass="56079">MNKLIIAVMLAVFAGALQFNGLAAAANQPGVEATYNNGVVNVIGTDFSVHVNYTVRVVDQSDSSIKAMSQAIADGSGYLSASVTTGILEKPEDYVVFINRPDGKLAGSGSINEKVASMPPAPAPSAEISIVTDGDMTVVSAALTAKKDLASGTAAVRIGADTVASLVSRAQEAEASGQKAVLEFKVESAKDVVSIDVEIPRSFFKQVADNTHASLKVDAGIGTILFDNKAMGSINSSAGAETITISIGRVENAAFNEEIRSKIGDRPVYDFSIRSGDMQISEFNGGKAEITLPYIPGKGEKENSIVVYYLDNGGQPVPVRGKYDPLSATVRFTVNHFSKYAVGYNEVNFTDVSANAWYEEAIGFMSARGILNGVGGGRFKPENNVTRADFLIMVMNTYGIVPDKSATDNFSDSGNTYYTNYLGTAKRLGLVSGMGDNRYAPELSISREDMFVILYNVLQQMDELPAGTNGKTIGSFMDADDISDYAKDVLELFVANGIVEGYGKRLNPKATAARAEAAQILFNLMSK</sequence>
<gene>
    <name evidence="3" type="ORF">PAT3040_06029</name>
</gene>
<dbReference type="PANTHER" id="PTHR43308">
    <property type="entry name" value="OUTER MEMBRANE PROTEIN ALPHA-RELATED"/>
    <property type="match status" value="1"/>
</dbReference>
<keyword evidence="4" id="KW-1185">Reference proteome</keyword>
<keyword evidence="1" id="KW-0732">Signal</keyword>
<dbReference type="Pfam" id="PF00395">
    <property type="entry name" value="SLH"/>
    <property type="match status" value="3"/>
</dbReference>
<accession>A0A2R5EXG2</accession>
<dbReference type="EMBL" id="BDQX01000390">
    <property type="protein sequence ID" value="GBG11237.1"/>
    <property type="molecule type" value="Genomic_DNA"/>
</dbReference>
<name>A0A2R5EXG2_9BACL</name>
<dbReference type="PANTHER" id="PTHR43308:SF5">
    <property type="entry name" value="S-LAYER PROTEIN _ PEPTIDOGLYCAN ENDO-BETA-N-ACETYLGLUCOSAMINIDASE"/>
    <property type="match status" value="1"/>
</dbReference>
<dbReference type="Proteomes" id="UP000245202">
    <property type="component" value="Unassembled WGS sequence"/>
</dbReference>
<feature type="chain" id="PRO_5015363085" description="SLH domain-containing protein" evidence="1">
    <location>
        <begin position="26"/>
        <end position="527"/>
    </location>
</feature>
<feature type="signal peptide" evidence="1">
    <location>
        <begin position="1"/>
        <end position="25"/>
    </location>
</feature>
<protein>
    <recommendedName>
        <fullName evidence="2">SLH domain-containing protein</fullName>
    </recommendedName>
</protein>
<dbReference type="RefSeq" id="WP_108995580.1">
    <property type="nucleotide sequence ID" value="NZ_BDQX01000390.1"/>
</dbReference>
<reference evidence="3 4" key="1">
    <citation type="submission" date="2017-08" db="EMBL/GenBank/DDBJ databases">
        <title>Substantial Increase in Enzyme Production by Combined Drug-Resistance Mutations in Paenibacillus agaridevorans.</title>
        <authorList>
            <person name="Tanaka Y."/>
            <person name="Funane K."/>
            <person name="Hosaka T."/>
            <person name="Shiwa Y."/>
            <person name="Fujita N."/>
            <person name="Miyazaki T."/>
            <person name="Yoshikawa H."/>
            <person name="Murakami K."/>
            <person name="Kasahara K."/>
            <person name="Inaoka T."/>
            <person name="Hiraga Y."/>
            <person name="Ochi K."/>
        </authorList>
    </citation>
    <scope>NUCLEOTIDE SEQUENCE [LARGE SCALE GENOMIC DNA]</scope>
    <source>
        <strain evidence="3 4">T-3040</strain>
    </source>
</reference>
<evidence type="ECO:0000259" key="2">
    <source>
        <dbReference type="PROSITE" id="PS51272"/>
    </source>
</evidence>
<evidence type="ECO:0000313" key="3">
    <source>
        <dbReference type="EMBL" id="GBG11237.1"/>
    </source>
</evidence>
<dbReference type="AlphaFoldDB" id="A0A2R5EXG2"/>
<dbReference type="PROSITE" id="PS51272">
    <property type="entry name" value="SLH"/>
    <property type="match status" value="3"/>
</dbReference>